<evidence type="ECO:0000256" key="1">
    <source>
        <dbReference type="PROSITE-ProRule" id="PRU00339"/>
    </source>
</evidence>
<organism evidence="3 4">
    <name type="scientific">Elstera cyanobacteriorum</name>
    <dbReference type="NCBI Taxonomy" id="2022747"/>
    <lineage>
        <taxon>Bacteria</taxon>
        <taxon>Pseudomonadati</taxon>
        <taxon>Pseudomonadota</taxon>
        <taxon>Alphaproteobacteria</taxon>
        <taxon>Rhodospirillales</taxon>
        <taxon>Rhodospirillaceae</taxon>
        <taxon>Elstera</taxon>
    </lineage>
</organism>
<dbReference type="PANTHER" id="PTHR44749:SF1">
    <property type="entry name" value="TETRATRICOPEPTIDE-LIKE HELICAL DOMAIN-CONTAINING PROTEIN"/>
    <property type="match status" value="1"/>
</dbReference>
<evidence type="ECO:0000256" key="2">
    <source>
        <dbReference type="SAM" id="SignalP"/>
    </source>
</evidence>
<feature type="signal peptide" evidence="2">
    <location>
        <begin position="1"/>
        <end position="20"/>
    </location>
</feature>
<protein>
    <submittedName>
        <fullName evidence="3">Uncharacterized protein</fullName>
    </submittedName>
</protein>
<gene>
    <name evidence="3" type="ORF">CHR90_10580</name>
</gene>
<dbReference type="AlphaFoldDB" id="A0A255XNY8"/>
<feature type="chain" id="PRO_5012784494" evidence="2">
    <location>
        <begin position="21"/>
        <end position="260"/>
    </location>
</feature>
<dbReference type="PANTHER" id="PTHR44749">
    <property type="entry name" value="SUPPRESSOR OF RPS4-RLD 1"/>
    <property type="match status" value="1"/>
</dbReference>
<dbReference type="PROSITE" id="PS50005">
    <property type="entry name" value="TPR"/>
    <property type="match status" value="1"/>
</dbReference>
<dbReference type="OrthoDB" id="8480494at2"/>
<dbReference type="InterPro" id="IPR044650">
    <property type="entry name" value="SRFR1-like"/>
</dbReference>
<comment type="caution">
    <text evidence="3">The sequence shown here is derived from an EMBL/GenBank/DDBJ whole genome shotgun (WGS) entry which is preliminary data.</text>
</comment>
<accession>A0A255XNY8</accession>
<dbReference type="GO" id="GO:0045892">
    <property type="term" value="P:negative regulation of DNA-templated transcription"/>
    <property type="evidence" value="ECO:0007669"/>
    <property type="project" value="InterPro"/>
</dbReference>
<dbReference type="EMBL" id="NOXS01000032">
    <property type="protein sequence ID" value="OYQ18696.1"/>
    <property type="molecule type" value="Genomic_DNA"/>
</dbReference>
<proteinExistence type="predicted"/>
<dbReference type="RefSeq" id="WP_094408959.1">
    <property type="nucleotide sequence ID" value="NZ_BMJZ01000001.1"/>
</dbReference>
<feature type="repeat" description="TPR" evidence="1">
    <location>
        <begin position="175"/>
        <end position="208"/>
    </location>
</feature>
<dbReference type="InterPro" id="IPR019734">
    <property type="entry name" value="TPR_rpt"/>
</dbReference>
<dbReference type="InterPro" id="IPR011990">
    <property type="entry name" value="TPR-like_helical_dom_sf"/>
</dbReference>
<sequence length="260" mass="27928">MHFAAKVSLGLLLLAAGAQAATQKPAQRPLALGGAEAARYENCLRTTASDPLQAHEIARTWAEQGGGLAARHCAAVAMIRYGRPDYAAPDLEALAHEAAARRADLAPDLYAQAAQAWLLARDPNRALSLQTEALKRRPRDADFLIDRAMVRLDLKQPWEAVDDLNLALEVAPRRSEALVFRAAAYRQIGTADLAEEDIARALTLRPDAPDALAERGAVKAMKGDKPGARADWLRVLALAPESAAGDQARAGLEQIDVKKP</sequence>
<dbReference type="SMART" id="SM00028">
    <property type="entry name" value="TPR"/>
    <property type="match status" value="4"/>
</dbReference>
<evidence type="ECO:0000313" key="4">
    <source>
        <dbReference type="Proteomes" id="UP000216361"/>
    </source>
</evidence>
<dbReference type="Gene3D" id="1.25.40.10">
    <property type="entry name" value="Tetratricopeptide repeat domain"/>
    <property type="match status" value="2"/>
</dbReference>
<evidence type="ECO:0000313" key="3">
    <source>
        <dbReference type="EMBL" id="OYQ18696.1"/>
    </source>
</evidence>
<keyword evidence="1" id="KW-0802">TPR repeat</keyword>
<dbReference type="SUPFAM" id="SSF48452">
    <property type="entry name" value="TPR-like"/>
    <property type="match status" value="1"/>
</dbReference>
<reference evidence="3 4" key="1">
    <citation type="submission" date="2017-07" db="EMBL/GenBank/DDBJ databases">
        <title>Elstera cyanobacteriorum sp. nov., a novel bacterium isolated from cyanobacterial aggregates in a eutrophic lake.</title>
        <authorList>
            <person name="Cai H."/>
        </authorList>
    </citation>
    <scope>NUCLEOTIDE SEQUENCE [LARGE SCALE GENOMIC DNA]</scope>
    <source>
        <strain evidence="3 4">TH019</strain>
    </source>
</reference>
<name>A0A255XNY8_9PROT</name>
<keyword evidence="4" id="KW-1185">Reference proteome</keyword>
<keyword evidence="2" id="KW-0732">Signal</keyword>
<dbReference type="Proteomes" id="UP000216361">
    <property type="component" value="Unassembled WGS sequence"/>
</dbReference>